<organism evidence="1 2">
    <name type="scientific">Marinobacterium aestuariivivens</name>
    <dbReference type="NCBI Taxonomy" id="1698799"/>
    <lineage>
        <taxon>Bacteria</taxon>
        <taxon>Pseudomonadati</taxon>
        <taxon>Pseudomonadota</taxon>
        <taxon>Gammaproteobacteria</taxon>
        <taxon>Oceanospirillales</taxon>
        <taxon>Oceanospirillaceae</taxon>
        <taxon>Marinobacterium</taxon>
    </lineage>
</organism>
<name>A0ABW2A6A3_9GAMM</name>
<dbReference type="RefSeq" id="WP_379911355.1">
    <property type="nucleotide sequence ID" value="NZ_JBHSWE010000001.1"/>
</dbReference>
<evidence type="ECO:0000313" key="1">
    <source>
        <dbReference type="EMBL" id="MFC6672949.1"/>
    </source>
</evidence>
<evidence type="ECO:0000313" key="2">
    <source>
        <dbReference type="Proteomes" id="UP001596422"/>
    </source>
</evidence>
<comment type="caution">
    <text evidence="1">The sequence shown here is derived from an EMBL/GenBank/DDBJ whole genome shotgun (WGS) entry which is preliminary data.</text>
</comment>
<protein>
    <submittedName>
        <fullName evidence="1">Uncharacterized protein</fullName>
    </submittedName>
</protein>
<accession>A0ABW2A6A3</accession>
<gene>
    <name evidence="1" type="ORF">ACFQDL_24810</name>
</gene>
<dbReference type="EMBL" id="JBHSWE010000001">
    <property type="protein sequence ID" value="MFC6672949.1"/>
    <property type="molecule type" value="Genomic_DNA"/>
</dbReference>
<keyword evidence="2" id="KW-1185">Reference proteome</keyword>
<sequence>MAKLIIKDLPENTELDRKAMRTIVGGAAPACMGIRSGAVSISGRARCSNRVEIGRRLNAVDP</sequence>
<proteinExistence type="predicted"/>
<reference evidence="2" key="1">
    <citation type="journal article" date="2019" name="Int. J. Syst. Evol. Microbiol.">
        <title>The Global Catalogue of Microorganisms (GCM) 10K type strain sequencing project: providing services to taxonomists for standard genome sequencing and annotation.</title>
        <authorList>
            <consortium name="The Broad Institute Genomics Platform"/>
            <consortium name="The Broad Institute Genome Sequencing Center for Infectious Disease"/>
            <person name="Wu L."/>
            <person name="Ma J."/>
        </authorList>
    </citation>
    <scope>NUCLEOTIDE SEQUENCE [LARGE SCALE GENOMIC DNA]</scope>
    <source>
        <strain evidence="2">NBRC 111756</strain>
    </source>
</reference>
<dbReference type="Proteomes" id="UP001596422">
    <property type="component" value="Unassembled WGS sequence"/>
</dbReference>